<name>A0A173VUE1_9FIRM</name>
<accession>A0A173VUE1</accession>
<gene>
    <name evidence="2" type="ORF">ERS852580_03423</name>
    <name evidence="3" type="ORF">LK487_16985</name>
</gene>
<reference evidence="3" key="2">
    <citation type="submission" date="2021-10" db="EMBL/GenBank/DDBJ databases">
        <title>Collection of gut derived symbiotic bacterial strains cultured from healthy donors.</title>
        <authorList>
            <person name="Lin H."/>
            <person name="Littmann E."/>
            <person name="Claire K."/>
            <person name="Pamer E."/>
        </authorList>
    </citation>
    <scope>NUCLEOTIDE SEQUENCE</scope>
    <source>
        <strain evidence="3">MSK.22.92</strain>
    </source>
</reference>
<sequence>MYDITVGDEYWISKLNGEQWEDMPANIVWNDLGIQIRAGSYHEFNCNLNLFGNFDEDEKYRITKKVYVNQKEYTLYADFTVN</sequence>
<reference evidence="2 4" key="1">
    <citation type="submission" date="2015-09" db="EMBL/GenBank/DDBJ databases">
        <authorList>
            <consortium name="Pathogen Informatics"/>
        </authorList>
    </citation>
    <scope>NUCLEOTIDE SEQUENCE [LARGE SCALE GENOMIC DNA]</scope>
    <source>
        <strain evidence="2 4">2789STDY5834968</strain>
    </source>
</reference>
<evidence type="ECO:0000313" key="3">
    <source>
        <dbReference type="EMBL" id="MCC2748688.1"/>
    </source>
</evidence>
<protein>
    <recommendedName>
        <fullName evidence="1">Bacterial Ig-like domain-containing protein</fullName>
    </recommendedName>
</protein>
<evidence type="ECO:0000313" key="4">
    <source>
        <dbReference type="Proteomes" id="UP000095673"/>
    </source>
</evidence>
<dbReference type="InterPro" id="IPR046878">
    <property type="entry name" value="Big_14"/>
</dbReference>
<proteinExistence type="predicted"/>
<dbReference type="Proteomes" id="UP000095673">
    <property type="component" value="Unassembled WGS sequence"/>
</dbReference>
<evidence type="ECO:0000259" key="1">
    <source>
        <dbReference type="Pfam" id="PF20251"/>
    </source>
</evidence>
<dbReference type="EMBL" id="CYXM01000028">
    <property type="protein sequence ID" value="CUN29568.1"/>
    <property type="molecule type" value="Genomic_DNA"/>
</dbReference>
<dbReference type="Proteomes" id="UP001197847">
    <property type="component" value="Unassembled WGS sequence"/>
</dbReference>
<feature type="domain" description="Bacterial Ig-like" evidence="1">
    <location>
        <begin position="3"/>
        <end position="80"/>
    </location>
</feature>
<organism evidence="2 4">
    <name type="scientific">Agathobacter rectalis</name>
    <dbReference type="NCBI Taxonomy" id="39491"/>
    <lineage>
        <taxon>Bacteria</taxon>
        <taxon>Bacillati</taxon>
        <taxon>Bacillota</taxon>
        <taxon>Clostridia</taxon>
        <taxon>Lachnospirales</taxon>
        <taxon>Lachnospiraceae</taxon>
        <taxon>Agathobacter</taxon>
    </lineage>
</organism>
<dbReference type="Pfam" id="PF20251">
    <property type="entry name" value="Big_14"/>
    <property type="match status" value="1"/>
</dbReference>
<dbReference type="EMBL" id="JAJFBX010000056">
    <property type="protein sequence ID" value="MCC2748688.1"/>
    <property type="molecule type" value="Genomic_DNA"/>
</dbReference>
<evidence type="ECO:0000313" key="2">
    <source>
        <dbReference type="EMBL" id="CUN29568.1"/>
    </source>
</evidence>
<dbReference type="AlphaFoldDB" id="A0A173VUE1"/>